<dbReference type="Gene3D" id="3.20.20.140">
    <property type="entry name" value="Metal-dependent hydrolases"/>
    <property type="match status" value="1"/>
</dbReference>
<dbReference type="InterPro" id="IPR008257">
    <property type="entry name" value="Pept_M19"/>
</dbReference>
<dbReference type="InterPro" id="IPR032466">
    <property type="entry name" value="Metal_Hydrolase"/>
</dbReference>
<keyword evidence="2" id="KW-1185">Reference proteome</keyword>
<dbReference type="SUPFAM" id="SSF51556">
    <property type="entry name" value="Metallo-dependent hydrolases"/>
    <property type="match status" value="1"/>
</dbReference>
<name>A0ABX1HAA6_9ACTN</name>
<sequence length="420" mass="44440">MTSPSSGTSASAASPAPSAASLGEARALLREFPVADGHNDLPWALRQQVRYDLGARDIATDQRPHLHTDLARLGEGGVGAQFWSVYVRSDLSGDAAVSATLEQIDCVEQLTARYEADLRRARSAADMESARSEGRIASLMGAEGGHSINNSLATLRALYALGVRYMTLTHNDNIDWADSATDEVGVGGLTAFGRAVVREMNRSGMLVDLSHVAASTMRDALDASAAPVIFSHSSSRAVCDHPRNIPDDVLERLPANGGVAMATFVPKFVLQEAVDWTRRAEGHLEASGFHALDHTPEAMKVLAAFEEADPRPVATAATVADHLDHMREVAGIDHLGIGGDYDGTAYTPRGLDDVAGYPNLIAELLDRGWSRPDLAKLTWQNTVRVLGAAEDVAADLQSRTGVSNATIEELDGAGGAAGEG</sequence>
<protein>
    <submittedName>
        <fullName evidence="1">Membrane dipeptidase</fullName>
    </submittedName>
</protein>
<accession>A0ABX1HAA6</accession>
<evidence type="ECO:0000313" key="2">
    <source>
        <dbReference type="Proteomes" id="UP000772196"/>
    </source>
</evidence>
<dbReference type="Pfam" id="PF01244">
    <property type="entry name" value="Peptidase_M19"/>
    <property type="match status" value="1"/>
</dbReference>
<comment type="caution">
    <text evidence="1">The sequence shown here is derived from an EMBL/GenBank/DDBJ whole genome shotgun (WGS) entry which is preliminary data.</text>
</comment>
<dbReference type="CDD" id="cd01301">
    <property type="entry name" value="rDP_like"/>
    <property type="match status" value="1"/>
</dbReference>
<organism evidence="1 2">
    <name type="scientific">Streptomyces physcomitrii</name>
    <dbReference type="NCBI Taxonomy" id="2724184"/>
    <lineage>
        <taxon>Bacteria</taxon>
        <taxon>Bacillati</taxon>
        <taxon>Actinomycetota</taxon>
        <taxon>Actinomycetes</taxon>
        <taxon>Kitasatosporales</taxon>
        <taxon>Streptomycetaceae</taxon>
        <taxon>Streptomyces</taxon>
    </lineage>
</organism>
<dbReference type="PANTHER" id="PTHR10443:SF12">
    <property type="entry name" value="DIPEPTIDASE"/>
    <property type="match status" value="1"/>
</dbReference>
<reference evidence="1 2" key="1">
    <citation type="submission" date="2020-04" db="EMBL/GenBank/DDBJ databases">
        <title>Phylogenetic Diversity and Antibacterial Activity against Ralstonia solanacearum of Endophytic Actinomycete Isolated from Moss.</title>
        <authorList>
            <person name="Zhuang X."/>
        </authorList>
    </citation>
    <scope>NUCLEOTIDE SEQUENCE [LARGE SCALE GENOMIC DNA]</scope>
    <source>
        <strain evidence="1 2">LD120</strain>
    </source>
</reference>
<dbReference type="RefSeq" id="WP_168543224.1">
    <property type="nucleotide sequence ID" value="NZ_JAAWWP010000025.1"/>
</dbReference>
<gene>
    <name evidence="1" type="ORF">HFV08_27845</name>
</gene>
<dbReference type="PANTHER" id="PTHR10443">
    <property type="entry name" value="MICROSOMAL DIPEPTIDASE"/>
    <property type="match status" value="1"/>
</dbReference>
<dbReference type="PROSITE" id="PS51365">
    <property type="entry name" value="RENAL_DIPEPTIDASE_2"/>
    <property type="match status" value="1"/>
</dbReference>
<proteinExistence type="predicted"/>
<evidence type="ECO:0000313" key="1">
    <source>
        <dbReference type="EMBL" id="NKI44988.1"/>
    </source>
</evidence>
<dbReference type="Proteomes" id="UP000772196">
    <property type="component" value="Unassembled WGS sequence"/>
</dbReference>
<dbReference type="EMBL" id="JAAWWP010000025">
    <property type="protein sequence ID" value="NKI44988.1"/>
    <property type="molecule type" value="Genomic_DNA"/>
</dbReference>